<evidence type="ECO:0000256" key="4">
    <source>
        <dbReference type="ARBA" id="ARBA00022833"/>
    </source>
</evidence>
<dbReference type="Gene3D" id="3.40.140.10">
    <property type="entry name" value="Cytidine Deaminase, domain 2"/>
    <property type="match status" value="1"/>
</dbReference>
<dbReference type="EMBL" id="VYDO01000033">
    <property type="protein sequence ID" value="MYG37574.1"/>
    <property type="molecule type" value="Genomic_DNA"/>
</dbReference>
<evidence type="ECO:0000256" key="1">
    <source>
        <dbReference type="ARBA" id="ARBA00022670"/>
    </source>
</evidence>
<dbReference type="Pfam" id="PF14464">
    <property type="entry name" value="Prok-JAB"/>
    <property type="match status" value="1"/>
</dbReference>
<reference evidence="8" key="1">
    <citation type="submission" date="2019-09" db="EMBL/GenBank/DDBJ databases">
        <title>Characterisation of the sponge microbiome using genome-centric metagenomics.</title>
        <authorList>
            <person name="Engelberts J.P."/>
            <person name="Robbins S.J."/>
            <person name="De Goeij J.M."/>
            <person name="Aranda M."/>
            <person name="Bell S.C."/>
            <person name="Webster N.S."/>
        </authorList>
    </citation>
    <scope>NUCLEOTIDE SEQUENCE</scope>
    <source>
        <strain evidence="8">SB0676_bin_10</strain>
    </source>
</reference>
<dbReference type="GO" id="GO:0008270">
    <property type="term" value="F:zinc ion binding"/>
    <property type="evidence" value="ECO:0007669"/>
    <property type="project" value="TreeGrafter"/>
</dbReference>
<feature type="domain" description="JAB" evidence="7">
    <location>
        <begin position="23"/>
        <end position="150"/>
    </location>
</feature>
<dbReference type="InterPro" id="IPR028090">
    <property type="entry name" value="JAB_dom_prok"/>
</dbReference>
<keyword evidence="3" id="KW-0378">Hydrolase</keyword>
<keyword evidence="2" id="KW-0479">Metal-binding</keyword>
<comment type="caution">
    <text evidence="8">The sequence shown here is derived from an EMBL/GenBank/DDBJ whole genome shotgun (WGS) entry which is preliminary data.</text>
</comment>
<gene>
    <name evidence="8" type="ORF">F4162_00785</name>
</gene>
<dbReference type="PANTHER" id="PTHR34858:SF1">
    <property type="entry name" value="CYSO-CYSTEINE PEPTIDASE"/>
    <property type="match status" value="1"/>
</dbReference>
<evidence type="ECO:0000313" key="8">
    <source>
        <dbReference type="EMBL" id="MYG37574.1"/>
    </source>
</evidence>
<keyword evidence="5" id="KW-0482">Metalloprotease</keyword>
<feature type="region of interest" description="Disordered" evidence="6">
    <location>
        <begin position="59"/>
        <end position="80"/>
    </location>
</feature>
<keyword evidence="1" id="KW-0645">Protease</keyword>
<dbReference type="CDD" id="cd08070">
    <property type="entry name" value="MPN_like"/>
    <property type="match status" value="1"/>
</dbReference>
<dbReference type="GO" id="GO:0008235">
    <property type="term" value="F:metalloexopeptidase activity"/>
    <property type="evidence" value="ECO:0007669"/>
    <property type="project" value="TreeGrafter"/>
</dbReference>
<evidence type="ECO:0000256" key="3">
    <source>
        <dbReference type="ARBA" id="ARBA00022801"/>
    </source>
</evidence>
<evidence type="ECO:0000259" key="7">
    <source>
        <dbReference type="Pfam" id="PF14464"/>
    </source>
</evidence>
<keyword evidence="4" id="KW-0862">Zinc</keyword>
<evidence type="ECO:0000256" key="2">
    <source>
        <dbReference type="ARBA" id="ARBA00022723"/>
    </source>
</evidence>
<dbReference type="InterPro" id="IPR051929">
    <property type="entry name" value="VirAsm_ModProt"/>
</dbReference>
<dbReference type="SUPFAM" id="SSF102712">
    <property type="entry name" value="JAB1/MPN domain"/>
    <property type="match status" value="1"/>
</dbReference>
<proteinExistence type="predicted"/>
<dbReference type="AlphaFoldDB" id="A0A6B1F8M2"/>
<protein>
    <submittedName>
        <fullName evidence="8">M67 family metallopeptidase</fullName>
    </submittedName>
</protein>
<name>A0A6B1F8M2_9SYNE</name>
<sequence>MAKMPVALQISGQCLVALERSLAVAWPEEGCALLLGRRQARILHLQAVWPCRNVWRPDWPETRQPQDSRSSRDEAGDLEAAHSRSDRFVVDPLELIAAQKYCRNQGVLLLGVAHSHPRGAPLPSAMDQRHAWSQSLVWISAIAGPDSQLTEADRGAWWVSRSGRLQPVCIDVVQTVQADFGKPHPGEQPYYKR</sequence>
<dbReference type="PANTHER" id="PTHR34858">
    <property type="entry name" value="CYSO-CYSTEINE PEPTIDASE"/>
    <property type="match status" value="1"/>
</dbReference>
<accession>A0A6B1F8M2</accession>
<evidence type="ECO:0000256" key="6">
    <source>
        <dbReference type="SAM" id="MobiDB-lite"/>
    </source>
</evidence>
<evidence type="ECO:0000256" key="5">
    <source>
        <dbReference type="ARBA" id="ARBA00023049"/>
    </source>
</evidence>
<organism evidence="8">
    <name type="scientific">Synechococcus sp. SB0676_bin_10</name>
    <dbReference type="NCBI Taxonomy" id="2604869"/>
    <lineage>
        <taxon>Bacteria</taxon>
        <taxon>Bacillati</taxon>
        <taxon>Cyanobacteriota</taxon>
        <taxon>Cyanophyceae</taxon>
        <taxon>Synechococcales</taxon>
        <taxon>Synechococcaceae</taxon>
        <taxon>Synechococcus</taxon>
    </lineage>
</organism>
<dbReference type="GO" id="GO:0006508">
    <property type="term" value="P:proteolysis"/>
    <property type="evidence" value="ECO:0007669"/>
    <property type="project" value="UniProtKB-KW"/>
</dbReference>